<keyword evidence="3" id="KW-1185">Reference proteome</keyword>
<dbReference type="InterPro" id="IPR016181">
    <property type="entry name" value="Acyl_CoA_acyltransferase"/>
</dbReference>
<feature type="domain" description="N-acetyltransferase" evidence="1">
    <location>
        <begin position="13"/>
        <end position="170"/>
    </location>
</feature>
<dbReference type="SUPFAM" id="SSF55729">
    <property type="entry name" value="Acyl-CoA N-acyltransferases (Nat)"/>
    <property type="match status" value="1"/>
</dbReference>
<comment type="caution">
    <text evidence="2">The sequence shown here is derived from an EMBL/GenBank/DDBJ whole genome shotgun (WGS) entry which is preliminary data.</text>
</comment>
<dbReference type="Pfam" id="PF13302">
    <property type="entry name" value="Acetyltransf_3"/>
    <property type="match status" value="1"/>
</dbReference>
<evidence type="ECO:0000313" key="3">
    <source>
        <dbReference type="Proteomes" id="UP000236893"/>
    </source>
</evidence>
<accession>A0A2S5A4U7</accession>
<keyword evidence="2" id="KW-0808">Transferase</keyword>
<organism evidence="2 3">
    <name type="scientific">Solitalea longa</name>
    <dbReference type="NCBI Taxonomy" id="2079460"/>
    <lineage>
        <taxon>Bacteria</taxon>
        <taxon>Pseudomonadati</taxon>
        <taxon>Bacteroidota</taxon>
        <taxon>Sphingobacteriia</taxon>
        <taxon>Sphingobacteriales</taxon>
        <taxon>Sphingobacteriaceae</taxon>
        <taxon>Solitalea</taxon>
    </lineage>
</organism>
<evidence type="ECO:0000259" key="1">
    <source>
        <dbReference type="PROSITE" id="PS51186"/>
    </source>
</evidence>
<dbReference type="Gene3D" id="3.40.630.30">
    <property type="match status" value="1"/>
</dbReference>
<dbReference type="RefSeq" id="WP_103788461.1">
    <property type="nucleotide sequence ID" value="NZ_PQVF01000004.1"/>
</dbReference>
<dbReference type="PANTHER" id="PTHR43792">
    <property type="entry name" value="GNAT FAMILY, PUTATIVE (AFU_ORTHOLOGUE AFUA_3G00765)-RELATED-RELATED"/>
    <property type="match status" value="1"/>
</dbReference>
<sequence length="174" mass="19956">MANAQVLFETNRLKLREFNGNDAEGLFQLNLAPEVQRFTGDMPFNSVDEARSFINDYSHYQDYGYGRWAVLLKETNEFVGWCGLKYIPEFNDVDLGYRILRKFWGQGIATEASVGSLKHGFQQLKMDKIVGRAHAENLASIKVMAKTGMWFEKAMEYDIGPTLQYAMSKQKFPS</sequence>
<dbReference type="InterPro" id="IPR000182">
    <property type="entry name" value="GNAT_dom"/>
</dbReference>
<dbReference type="Proteomes" id="UP000236893">
    <property type="component" value="Unassembled WGS sequence"/>
</dbReference>
<dbReference type="AlphaFoldDB" id="A0A2S5A4U7"/>
<dbReference type="InterPro" id="IPR051531">
    <property type="entry name" value="N-acetyltransferase"/>
</dbReference>
<dbReference type="PANTHER" id="PTHR43792:SF1">
    <property type="entry name" value="N-ACETYLTRANSFERASE DOMAIN-CONTAINING PROTEIN"/>
    <property type="match status" value="1"/>
</dbReference>
<reference evidence="2 3" key="1">
    <citation type="submission" date="2018-01" db="EMBL/GenBank/DDBJ databases">
        <authorList>
            <person name="Gaut B.S."/>
            <person name="Morton B.R."/>
            <person name="Clegg M.T."/>
            <person name="Duvall M.R."/>
        </authorList>
    </citation>
    <scope>NUCLEOTIDE SEQUENCE [LARGE SCALE GENOMIC DNA]</scope>
    <source>
        <strain evidence="2 3">HR-AV</strain>
    </source>
</reference>
<gene>
    <name evidence="2" type="ORF">C3K47_07255</name>
</gene>
<dbReference type="EMBL" id="PQVF01000004">
    <property type="protein sequence ID" value="POY37554.1"/>
    <property type="molecule type" value="Genomic_DNA"/>
</dbReference>
<name>A0A2S5A4U7_9SPHI</name>
<evidence type="ECO:0000313" key="2">
    <source>
        <dbReference type="EMBL" id="POY37554.1"/>
    </source>
</evidence>
<dbReference type="OrthoDB" id="9788916at2"/>
<protein>
    <submittedName>
        <fullName evidence="2">N-acetyltransferase</fullName>
    </submittedName>
</protein>
<dbReference type="PROSITE" id="PS51186">
    <property type="entry name" value="GNAT"/>
    <property type="match status" value="1"/>
</dbReference>
<proteinExistence type="predicted"/>
<dbReference type="GO" id="GO:0016747">
    <property type="term" value="F:acyltransferase activity, transferring groups other than amino-acyl groups"/>
    <property type="evidence" value="ECO:0007669"/>
    <property type="project" value="InterPro"/>
</dbReference>